<keyword evidence="5 9" id="KW-0547">Nucleotide-binding</keyword>
<feature type="transmembrane region" description="Helical" evidence="10">
    <location>
        <begin position="37"/>
        <end position="58"/>
    </location>
</feature>
<dbReference type="RefSeq" id="WP_163787083.1">
    <property type="nucleotide sequence ID" value="NZ_AP022609.1"/>
</dbReference>
<dbReference type="InterPro" id="IPR023837">
    <property type="entry name" value="EccCb-like_Actinobacteria"/>
</dbReference>
<keyword evidence="7 10" id="KW-1133">Transmembrane helix</keyword>
<feature type="domain" description="FtsK" evidence="11">
    <location>
        <begin position="858"/>
        <end position="1052"/>
    </location>
</feature>
<dbReference type="GO" id="GO:0005524">
    <property type="term" value="F:ATP binding"/>
    <property type="evidence" value="ECO:0007669"/>
    <property type="project" value="UniProtKB-UniRule"/>
</dbReference>
<dbReference type="SUPFAM" id="SSF52540">
    <property type="entry name" value="P-loop containing nucleoside triphosphate hydrolases"/>
    <property type="match status" value="3"/>
</dbReference>
<dbReference type="SMART" id="SM00382">
    <property type="entry name" value="AAA"/>
    <property type="match status" value="3"/>
</dbReference>
<evidence type="ECO:0000256" key="2">
    <source>
        <dbReference type="ARBA" id="ARBA00022475"/>
    </source>
</evidence>
<dbReference type="Gene3D" id="3.40.50.300">
    <property type="entry name" value="P-loop containing nucleotide triphosphate hydrolases"/>
    <property type="match status" value="4"/>
</dbReference>
<evidence type="ECO:0000256" key="5">
    <source>
        <dbReference type="ARBA" id="ARBA00022741"/>
    </source>
</evidence>
<keyword evidence="2" id="KW-1003">Cell membrane</keyword>
<dbReference type="PROSITE" id="PS50901">
    <property type="entry name" value="FTSK"/>
    <property type="match status" value="3"/>
</dbReference>
<comment type="subcellular location">
    <subcellularLocation>
        <location evidence="1">Cell membrane</location>
        <topology evidence="1">Multi-pass membrane protein</topology>
    </subcellularLocation>
</comment>
<evidence type="ECO:0000256" key="10">
    <source>
        <dbReference type="SAM" id="Phobius"/>
    </source>
</evidence>
<feature type="domain" description="FtsK" evidence="11">
    <location>
        <begin position="1166"/>
        <end position="1360"/>
    </location>
</feature>
<evidence type="ECO:0000313" key="13">
    <source>
        <dbReference type="Proteomes" id="UP000467260"/>
    </source>
</evidence>
<evidence type="ECO:0000256" key="7">
    <source>
        <dbReference type="ARBA" id="ARBA00022989"/>
    </source>
</evidence>
<dbReference type="GO" id="GO:0003677">
    <property type="term" value="F:DNA binding"/>
    <property type="evidence" value="ECO:0007669"/>
    <property type="project" value="InterPro"/>
</dbReference>
<evidence type="ECO:0000256" key="8">
    <source>
        <dbReference type="ARBA" id="ARBA00023136"/>
    </source>
</evidence>
<name>A0A7I7WZN0_9MYCO</name>
<feature type="domain" description="FtsK" evidence="11">
    <location>
        <begin position="478"/>
        <end position="681"/>
    </location>
</feature>
<feature type="binding site" evidence="9">
    <location>
        <begin position="1183"/>
        <end position="1190"/>
    </location>
    <ligand>
        <name>ATP</name>
        <dbReference type="ChEBI" id="CHEBI:30616"/>
    </ligand>
</feature>
<evidence type="ECO:0000259" key="11">
    <source>
        <dbReference type="PROSITE" id="PS50901"/>
    </source>
</evidence>
<keyword evidence="4" id="KW-0677">Repeat</keyword>
<dbReference type="EMBL" id="AP022609">
    <property type="protein sequence ID" value="BBZ22954.1"/>
    <property type="molecule type" value="Genomic_DNA"/>
</dbReference>
<keyword evidence="13" id="KW-1185">Reference proteome</keyword>
<accession>A0A7I7WZN0</accession>
<keyword evidence="8 10" id="KW-0472">Membrane</keyword>
<organism evidence="12 13">
    <name type="scientific">Mycolicibacter hiberniae</name>
    <dbReference type="NCBI Taxonomy" id="29314"/>
    <lineage>
        <taxon>Bacteria</taxon>
        <taxon>Bacillati</taxon>
        <taxon>Actinomycetota</taxon>
        <taxon>Actinomycetes</taxon>
        <taxon>Mycobacteriales</taxon>
        <taxon>Mycobacteriaceae</taxon>
        <taxon>Mycolicibacter</taxon>
    </lineage>
</organism>
<feature type="transmembrane region" description="Helical" evidence="10">
    <location>
        <begin position="65"/>
        <end position="85"/>
    </location>
</feature>
<dbReference type="PANTHER" id="PTHR22683:SF1">
    <property type="entry name" value="TYPE VII SECRETION SYSTEM PROTEIN ESSC"/>
    <property type="match status" value="1"/>
</dbReference>
<dbReference type="NCBIfam" id="TIGR03925">
    <property type="entry name" value="T7SS_EccC_b"/>
    <property type="match status" value="1"/>
</dbReference>
<dbReference type="Proteomes" id="UP000467260">
    <property type="component" value="Chromosome"/>
</dbReference>
<feature type="binding site" evidence="9">
    <location>
        <begin position="876"/>
        <end position="883"/>
    </location>
    <ligand>
        <name>ATP</name>
        <dbReference type="ChEBI" id="CHEBI:30616"/>
    </ligand>
</feature>
<dbReference type="PANTHER" id="PTHR22683">
    <property type="entry name" value="SPORULATION PROTEIN RELATED"/>
    <property type="match status" value="1"/>
</dbReference>
<evidence type="ECO:0000256" key="6">
    <source>
        <dbReference type="ARBA" id="ARBA00022840"/>
    </source>
</evidence>
<dbReference type="KEGG" id="mhib:MHIB_13720"/>
<dbReference type="InterPro" id="IPR023836">
    <property type="entry name" value="EccCa-like_Actinobacteria"/>
</dbReference>
<dbReference type="InterPro" id="IPR003593">
    <property type="entry name" value="AAA+_ATPase"/>
</dbReference>
<dbReference type="InterPro" id="IPR027417">
    <property type="entry name" value="P-loop_NTPase"/>
</dbReference>
<dbReference type="InterPro" id="IPR002543">
    <property type="entry name" value="FtsK_dom"/>
</dbReference>
<dbReference type="NCBIfam" id="TIGR03924">
    <property type="entry name" value="T7SS_EccC_a"/>
    <property type="match status" value="1"/>
</dbReference>
<keyword evidence="3 10" id="KW-0812">Transmembrane</keyword>
<feature type="binding site" evidence="9">
    <location>
        <begin position="501"/>
        <end position="508"/>
    </location>
    <ligand>
        <name>ATP</name>
        <dbReference type="ChEBI" id="CHEBI:30616"/>
    </ligand>
</feature>
<evidence type="ECO:0000313" key="12">
    <source>
        <dbReference type="EMBL" id="BBZ22954.1"/>
    </source>
</evidence>
<evidence type="ECO:0000256" key="3">
    <source>
        <dbReference type="ARBA" id="ARBA00022692"/>
    </source>
</evidence>
<evidence type="ECO:0000256" key="1">
    <source>
        <dbReference type="ARBA" id="ARBA00004651"/>
    </source>
</evidence>
<sequence length="1409" mass="154953">MKRGYARPTPERAPVVKPENIVLPTPLSVPPPEGKPWWLVVVGVLVVGLLVGMVAMTVANGSRMFLGAGSIFPIFMIGGVAMMMFGGRFGGGAQQLSRPKLDAMRAQFMLMLDRLRESAADSADSMDANYRWYHPAPVTLTASVGSSRMWERQPNGKDLNFGLARVGVGMTRPEVTWGEPQNMPTDIELEPVTGKALQEFGRYQSVVYNLPKMISLLVEPWYSLVGDREKVLGLMRAIICQLAFSHGPDHLRMIVVTSDVSQWDWVKWMPHFGDPRRQDAAGNARMVYGSVQDFATEHAELFSGRGSFMPRHASSSAETPTPHHLIIVDGLDPQWEYVNTTEGIDGVTFFDLTGEPEWRGVSQRVLRVDDKGIINTLPRDRDTWMVIDDNEWFFALADQVSQTDAELFAQRMSHWRLAAAYEEIGQKVTHHIGARDILSYYGIEDAGRIDFGELWASRRSGGSRGRLRIPFGTRSDNGELLFLDMKSLDEGGDGPHGVMSGTTGSGKSTLVRTVIESLLLAHSPEDLQFVLADLKGGSAVKPFAGVPHVSRIITDLEDDQALMERFLEAMWGEIARRKSMCDNAGVDGAKEYNEIRSRMRARGDDSLPPLPMLVVVIDEFYEWFRIMPTAVEVLDSIGRQGRAYWVHLMMASQTIESRAEKLMENMGYRLVLKAQTAGAAQAAGVPNAVNLPSKAGLGYFRKSGEEVIRFQAEFLWRDYHRGGLLDDEQMPLTHAVDYIRPQLFTTAFTPLEVSVSTPEIEAADELAAIDSKPAAAAGEPAEEEDFIRTPKVGTVIIDQLRQMDFEPYRLWQPPLDVPVSIEELVNRYLGHPWQQDYGTRRDLVFPIGVIDRPFKHDQPPLTVDTAGPGANVLILGAGGAGKTTALQTLICSAALTHTPEQVQFYCLAYSGTSLTTVAGLPHVGSVCGPTDPDGVRRTVAELLALVRTRKRSFLECDVASMDVFRRRKFEGLPGAVPNDGFGDVYLVLDNYRALSEENEVLVEQVNQIINQGPSFGVHVIVTADRESELRPPVRSGFGSRVELRLAAVEDAKLVRSRFAKDVPVKPGRGMVAVNYVRLDSDPQSGLHTLIARPAMADTEARIFESDSVAAAVSQVAVGRVRPVRRLPARRLPARFGLDEVRAVAANDHREGVGAGGIAWAISELDLQPVYLNFAENGHLMVTGRRECGRTTTLATIMSEIERLYAPGASSAPAPSPDGRPSAQVWLIDPRRQLLTTLGPDYVEKFAYNLDGTIELVNELAATLARREPPPGLSAEELLSRTWWSGPEIFLIIDDIQQFPPGFDSPFQKAAPWVTRSADVGLHVIATRTFGGWSSAGADPLLRALHQANAPLLVMDADPDEGFIRGKMKGGPLPRGRGLLMAEDTGVFVQVAATELRRAPAQERATTPTG</sequence>
<keyword evidence="6 9" id="KW-0067">ATP-binding</keyword>
<gene>
    <name evidence="12" type="primary">eccC5</name>
    <name evidence="12" type="ORF">MHIB_13720</name>
</gene>
<dbReference type="InterPro" id="IPR050206">
    <property type="entry name" value="FtsK/SpoIIIE/SftA"/>
</dbReference>
<dbReference type="GO" id="GO:0005886">
    <property type="term" value="C:plasma membrane"/>
    <property type="evidence" value="ECO:0007669"/>
    <property type="project" value="UniProtKB-SubCell"/>
</dbReference>
<evidence type="ECO:0000256" key="4">
    <source>
        <dbReference type="ARBA" id="ARBA00022737"/>
    </source>
</evidence>
<dbReference type="Pfam" id="PF01580">
    <property type="entry name" value="FtsK_SpoIIIE"/>
    <property type="match status" value="2"/>
</dbReference>
<reference evidence="12 13" key="1">
    <citation type="journal article" date="2019" name="Emerg. Microbes Infect.">
        <title>Comprehensive subspecies identification of 175 nontuberculous mycobacteria species based on 7547 genomic profiles.</title>
        <authorList>
            <person name="Matsumoto Y."/>
            <person name="Kinjo T."/>
            <person name="Motooka D."/>
            <person name="Nabeya D."/>
            <person name="Jung N."/>
            <person name="Uechi K."/>
            <person name="Horii T."/>
            <person name="Iida T."/>
            <person name="Fujita J."/>
            <person name="Nakamura S."/>
        </authorList>
    </citation>
    <scope>NUCLEOTIDE SEQUENCE [LARGE SCALE GENOMIC DNA]</scope>
    <source>
        <strain evidence="12 13">JCM 13571</strain>
    </source>
</reference>
<proteinExistence type="predicted"/>
<evidence type="ECO:0000256" key="9">
    <source>
        <dbReference type="PROSITE-ProRule" id="PRU00289"/>
    </source>
</evidence>
<protein>
    <submittedName>
        <fullName evidence="12">ESX-5 secretion system protein EccC5</fullName>
    </submittedName>
</protein>